<dbReference type="InterPro" id="IPR009713">
    <property type="entry name" value="Uncharacterised_PsiA"/>
</dbReference>
<protein>
    <submittedName>
        <fullName evidence="1">PsiA protein</fullName>
    </submittedName>
</protein>
<keyword evidence="1" id="KW-0614">Plasmid</keyword>
<dbReference type="EMBL" id="MG700550">
    <property type="protein sequence ID" value="AVI43808.1"/>
    <property type="molecule type" value="Genomic_DNA"/>
</dbReference>
<accession>A0A2P1BQ60</accession>
<reference evidence="1" key="1">
    <citation type="submission" date="2017-12" db="EMBL/GenBank/DDBJ databases">
        <title>Insights into the successfully spreading KPC-encoding IncII plasmids.</title>
        <authorList>
            <person name="Brandt C."/>
            <person name="Pletz M.W."/>
            <person name="Makarewicz O."/>
        </authorList>
    </citation>
    <scope>NUCLEOTIDE SEQUENCE</scope>
    <source>
        <strain evidence="1">St015788/2</strain>
        <plasmid evidence="1">pUJ-84KPC</plasmid>
    </source>
</reference>
<dbReference type="NCBIfam" id="NF010258">
    <property type="entry name" value="PRK13704.1"/>
    <property type="match status" value="1"/>
</dbReference>
<sequence length="325" mass="38053">MIHSSRSLVTLQPARQAALQAIMTVEDARQRGARLPSMPHVRTFLRLLTGSGRINNEVPRRIPGLYRDPKDRLSNLKQVEEALDVLIASNGEYCPLPLSQDVQSELFPEVRHARGERRTQRQNIAFTRKMRREARKVEQSWLLRQNLLGQAVTELNFQSPETVNSWYRRWSDEFDASELEPAFWRWQTRFTSLRDLRWLLCAHAPCMRLCMKSVSSFRNRKRPSLRGALAGTKQTYLQRIIDDMALFAALEVTFSVSEWRCSLRNKLRKDNQRQHQLWICGWQGQGMLCADFCGDKPIRRWSEEQKLQLADAIWRKEYIVPPTVC</sequence>
<dbReference type="AlphaFoldDB" id="A0A2P1BQ60"/>
<evidence type="ECO:0000313" key="1">
    <source>
        <dbReference type="EMBL" id="AVI43808.1"/>
    </source>
</evidence>
<geneLocation type="plasmid" evidence="1">
    <name>pUJ-84KPC</name>
</geneLocation>
<proteinExistence type="predicted"/>
<organism evidence="1">
    <name type="scientific">Klebsiella pneumoniae</name>
    <dbReference type="NCBI Taxonomy" id="573"/>
    <lineage>
        <taxon>Bacteria</taxon>
        <taxon>Pseudomonadati</taxon>
        <taxon>Pseudomonadota</taxon>
        <taxon>Gammaproteobacteria</taxon>
        <taxon>Enterobacterales</taxon>
        <taxon>Enterobacteriaceae</taxon>
        <taxon>Klebsiella/Raoultella group</taxon>
        <taxon>Klebsiella</taxon>
        <taxon>Klebsiella pneumoniae complex</taxon>
    </lineage>
</organism>
<dbReference type="Pfam" id="PF06952">
    <property type="entry name" value="PsiA"/>
    <property type="match status" value="1"/>
</dbReference>
<name>A0A2P1BQ60_KLEPN</name>